<comment type="pathway">
    <text evidence="12">Phospholipid metabolism; phosphatidylcholine biosynthesis; phosphatidylcholine from phosphocholine: step 2/2.</text>
</comment>
<comment type="similarity">
    <text evidence="4 15">Belongs to the CDP-alcohol phosphatidyltransferase class-I family.</text>
</comment>
<dbReference type="EC" id="2.7.8.2" evidence="13"/>
<dbReference type="GO" id="GO:0016020">
    <property type="term" value="C:membrane"/>
    <property type="evidence" value="ECO:0007669"/>
    <property type="project" value="InterPro"/>
</dbReference>
<feature type="transmembrane region" description="Helical" evidence="16">
    <location>
        <begin position="317"/>
        <end position="334"/>
    </location>
</feature>
<evidence type="ECO:0000313" key="18">
    <source>
        <dbReference type="Proteomes" id="UP000243052"/>
    </source>
</evidence>
<evidence type="ECO:0000256" key="2">
    <source>
        <dbReference type="ARBA" id="ARBA00004127"/>
    </source>
</evidence>
<dbReference type="PANTHER" id="PTHR10414">
    <property type="entry name" value="ETHANOLAMINEPHOSPHOTRANSFERASE"/>
    <property type="match status" value="1"/>
</dbReference>
<keyword evidence="7 16" id="KW-0812">Transmembrane</keyword>
<dbReference type="STRING" id="45286.A0A109UWA0"/>
<evidence type="ECO:0000256" key="12">
    <source>
        <dbReference type="ARBA" id="ARBA00037890"/>
    </source>
</evidence>
<feature type="transmembrane region" description="Helical" evidence="16">
    <location>
        <begin position="346"/>
        <end position="369"/>
    </location>
</feature>
<reference evidence="17 18" key="1">
    <citation type="submission" date="2016-01" db="EMBL/GenBank/DDBJ databases">
        <title>Genome sequence of the yeast Holleya sinecauda.</title>
        <authorList>
            <person name="Dietrich F.S."/>
        </authorList>
    </citation>
    <scope>NUCLEOTIDE SEQUENCE [LARGE SCALE GENOMIC DNA]</scope>
    <source>
        <strain evidence="17 18">ATCC 58844</strain>
    </source>
</reference>
<dbReference type="Gene3D" id="1.20.120.1760">
    <property type="match status" value="1"/>
</dbReference>
<dbReference type="EMBL" id="CP014243">
    <property type="protein sequence ID" value="AMD19731.1"/>
    <property type="molecule type" value="Genomic_DNA"/>
</dbReference>
<protein>
    <recommendedName>
        <fullName evidence="13">diacylglycerol cholinephosphotransferase</fullName>
        <ecNumber evidence="13">2.7.8.2</ecNumber>
    </recommendedName>
</protein>
<dbReference type="PANTHER" id="PTHR10414:SF37">
    <property type="entry name" value="BB IN A BOXCAR, ISOFORM C"/>
    <property type="match status" value="1"/>
</dbReference>
<feature type="transmembrane region" description="Helical" evidence="16">
    <location>
        <begin position="177"/>
        <end position="198"/>
    </location>
</feature>
<feature type="transmembrane region" description="Helical" evidence="16">
    <location>
        <begin position="50"/>
        <end position="69"/>
    </location>
</feature>
<dbReference type="GO" id="GO:0012505">
    <property type="term" value="C:endomembrane system"/>
    <property type="evidence" value="ECO:0007669"/>
    <property type="project" value="UniProtKB-SubCell"/>
</dbReference>
<keyword evidence="8 16" id="KW-1133">Transmembrane helix</keyword>
<keyword evidence="10" id="KW-0443">Lipid metabolism</keyword>
<comment type="pathway">
    <text evidence="3">Lipid metabolism.</text>
</comment>
<keyword evidence="10" id="KW-0594">Phospholipid biosynthesis</keyword>
<dbReference type="InterPro" id="IPR000462">
    <property type="entry name" value="CDP-OH_P_trans"/>
</dbReference>
<evidence type="ECO:0000256" key="3">
    <source>
        <dbReference type="ARBA" id="ARBA00005189"/>
    </source>
</evidence>
<name>A0A109UWA0_9SACH</name>
<comment type="catalytic activity">
    <reaction evidence="14">
        <text>CDP-N,N-dimethylethanolamine + a 1,2-diacyl-sn-glycerol = a 1,2-diacyl-sn-glycero-3-phospho-N,N-dimethylethanolamine + CMP + H(+)</text>
        <dbReference type="Rhea" id="RHEA:33775"/>
        <dbReference type="ChEBI" id="CHEBI:15378"/>
        <dbReference type="ChEBI" id="CHEBI:17815"/>
        <dbReference type="ChEBI" id="CHEBI:60377"/>
        <dbReference type="ChEBI" id="CHEBI:64572"/>
        <dbReference type="ChEBI" id="CHEBI:65117"/>
    </reaction>
    <physiologicalReaction direction="left-to-right" evidence="14">
        <dbReference type="Rhea" id="RHEA:33776"/>
    </physiologicalReaction>
</comment>
<dbReference type="GO" id="GO:0004142">
    <property type="term" value="F:diacylglycerol cholinephosphotransferase activity"/>
    <property type="evidence" value="ECO:0007669"/>
    <property type="project" value="UniProtKB-EC"/>
</dbReference>
<proteinExistence type="inferred from homology"/>
<evidence type="ECO:0000256" key="14">
    <source>
        <dbReference type="ARBA" id="ARBA00051857"/>
    </source>
</evidence>
<dbReference type="Proteomes" id="UP000243052">
    <property type="component" value="Chromosome iii"/>
</dbReference>
<dbReference type="FunFam" id="1.20.120.1760:FF:000012">
    <property type="entry name" value="sn-1,2-diacylglycerol cholinephosphotransferase"/>
    <property type="match status" value="1"/>
</dbReference>
<keyword evidence="5" id="KW-0444">Lipid biosynthesis</keyword>
<keyword evidence="11" id="KW-1208">Phospholipid metabolism</keyword>
<dbReference type="AlphaFoldDB" id="A0A109UWA0"/>
<gene>
    <name evidence="17" type="ORF">AW171_hschr31581</name>
</gene>
<evidence type="ECO:0000256" key="5">
    <source>
        <dbReference type="ARBA" id="ARBA00022516"/>
    </source>
</evidence>
<evidence type="ECO:0000256" key="13">
    <source>
        <dbReference type="ARBA" id="ARBA00038987"/>
    </source>
</evidence>
<keyword evidence="6 15" id="KW-0808">Transferase</keyword>
<evidence type="ECO:0000256" key="6">
    <source>
        <dbReference type="ARBA" id="ARBA00022679"/>
    </source>
</evidence>
<comment type="cofactor">
    <cofactor evidence="1">
        <name>Mg(2+)</name>
        <dbReference type="ChEBI" id="CHEBI:18420"/>
    </cofactor>
</comment>
<evidence type="ECO:0000256" key="15">
    <source>
        <dbReference type="RuleBase" id="RU003750"/>
    </source>
</evidence>
<organism evidence="17 18">
    <name type="scientific">Eremothecium sinecaudum</name>
    <dbReference type="NCBI Taxonomy" id="45286"/>
    <lineage>
        <taxon>Eukaryota</taxon>
        <taxon>Fungi</taxon>
        <taxon>Dikarya</taxon>
        <taxon>Ascomycota</taxon>
        <taxon>Saccharomycotina</taxon>
        <taxon>Saccharomycetes</taxon>
        <taxon>Saccharomycetales</taxon>
        <taxon>Saccharomycetaceae</taxon>
        <taxon>Eremothecium</taxon>
    </lineage>
</organism>
<dbReference type="GeneID" id="28722945"/>
<sequence length="388" mass="44178">MGLFVPQSSLPHLKEYEYQSEDHSLVSRYILKPYWQQFVKFFPLWMAPNMVTLLGFGFMVFSLCIVLLWNPSLEEDTPRWTYFTYAICLFLYQTFDACDGAHARRTGQSGPLGELFDHCIDSVNTTLSVFIYSSTIKCGYKFITVLIQFVLLTNFYLSTWEEYHTHKLYLSQFNGPVEGILVICAFYIATGILGPAVWHTKLIHFNLFGKEGIDGIDVANGISFLALIFNIDSAWRNVLNYYHEKYGTSPVGNKHIKSALYGLVPFFGFFASVFAVSVLEPSFISFPFILTNGLAMAFMVGRIIVAHLTKQEFPTKNAPLFIPSALLLLKYLVADILGHNSEKTIWALQWFGFGLAAGIHAMFVTEVIYEFTTYLDIYALTIKHRKKA</sequence>
<evidence type="ECO:0000256" key="16">
    <source>
        <dbReference type="SAM" id="Phobius"/>
    </source>
</evidence>
<dbReference type="PIRSF" id="PIRSF015665">
    <property type="entry name" value="CHOPT"/>
    <property type="match status" value="1"/>
</dbReference>
<feature type="transmembrane region" description="Helical" evidence="16">
    <location>
        <begin position="284"/>
        <end position="305"/>
    </location>
</feature>
<dbReference type="Pfam" id="PF01066">
    <property type="entry name" value="CDP-OH_P_transf"/>
    <property type="match status" value="1"/>
</dbReference>
<feature type="transmembrane region" description="Helical" evidence="16">
    <location>
        <begin position="138"/>
        <end position="157"/>
    </location>
</feature>
<accession>A0A109UWA0</accession>
<dbReference type="InterPro" id="IPR048254">
    <property type="entry name" value="CDP_ALCOHOL_P_TRANSF_CS"/>
</dbReference>
<dbReference type="RefSeq" id="XP_017986727.1">
    <property type="nucleotide sequence ID" value="XM_018131385.1"/>
</dbReference>
<evidence type="ECO:0000256" key="11">
    <source>
        <dbReference type="ARBA" id="ARBA00023264"/>
    </source>
</evidence>
<keyword evidence="18" id="KW-1185">Reference proteome</keyword>
<evidence type="ECO:0000313" key="17">
    <source>
        <dbReference type="EMBL" id="AMD19731.1"/>
    </source>
</evidence>
<dbReference type="PROSITE" id="PS00379">
    <property type="entry name" value="CDP_ALCOHOL_P_TRANSF"/>
    <property type="match status" value="1"/>
</dbReference>
<dbReference type="InterPro" id="IPR043130">
    <property type="entry name" value="CDP-OH_PTrfase_TM_dom"/>
</dbReference>
<dbReference type="OrthoDB" id="196717at2759"/>
<dbReference type="InterPro" id="IPR014472">
    <property type="entry name" value="CHOPT"/>
</dbReference>
<keyword evidence="9 16" id="KW-0472">Membrane</keyword>
<feature type="transmembrane region" description="Helical" evidence="16">
    <location>
        <begin position="259"/>
        <end position="278"/>
    </location>
</feature>
<comment type="subcellular location">
    <subcellularLocation>
        <location evidence="2">Endomembrane system</location>
        <topology evidence="2">Multi-pass membrane protein</topology>
    </subcellularLocation>
</comment>
<evidence type="ECO:0000256" key="1">
    <source>
        <dbReference type="ARBA" id="ARBA00001946"/>
    </source>
</evidence>
<evidence type="ECO:0000256" key="4">
    <source>
        <dbReference type="ARBA" id="ARBA00010441"/>
    </source>
</evidence>
<evidence type="ECO:0000256" key="10">
    <source>
        <dbReference type="ARBA" id="ARBA00023209"/>
    </source>
</evidence>
<evidence type="ECO:0000256" key="8">
    <source>
        <dbReference type="ARBA" id="ARBA00022989"/>
    </source>
</evidence>
<evidence type="ECO:0000256" key="9">
    <source>
        <dbReference type="ARBA" id="ARBA00023136"/>
    </source>
</evidence>
<evidence type="ECO:0000256" key="7">
    <source>
        <dbReference type="ARBA" id="ARBA00022692"/>
    </source>
</evidence>